<feature type="region of interest" description="Disordered" evidence="5">
    <location>
        <begin position="100"/>
        <end position="205"/>
    </location>
</feature>
<dbReference type="Proteomes" id="UP000095280">
    <property type="component" value="Unplaced"/>
</dbReference>
<dbReference type="Pfam" id="PF15554">
    <property type="entry name" value="FSIP1"/>
    <property type="match status" value="1"/>
</dbReference>
<evidence type="ECO:0000256" key="5">
    <source>
        <dbReference type="SAM" id="MobiDB-lite"/>
    </source>
</evidence>
<dbReference type="WBParaSite" id="maker-uti_cns_0000438-snap-gene-1.11-mRNA-1">
    <property type="protein sequence ID" value="maker-uti_cns_0000438-snap-gene-1.11-mRNA-1"/>
    <property type="gene ID" value="maker-uti_cns_0000438-snap-gene-1.11"/>
</dbReference>
<evidence type="ECO:0000256" key="2">
    <source>
        <dbReference type="ARBA" id="ARBA00019480"/>
    </source>
</evidence>
<feature type="region of interest" description="Disordered" evidence="5">
    <location>
        <begin position="1"/>
        <end position="30"/>
    </location>
</feature>
<feature type="region of interest" description="Disordered" evidence="5">
    <location>
        <begin position="299"/>
        <end position="323"/>
    </location>
</feature>
<evidence type="ECO:0000313" key="7">
    <source>
        <dbReference type="WBParaSite" id="maker-uti_cns_0000438-snap-gene-1.11-mRNA-1"/>
    </source>
</evidence>
<comment type="similarity">
    <text evidence="1">Belongs to the FSIP1 family.</text>
</comment>
<feature type="compositionally biased region" description="Basic and acidic residues" evidence="5">
    <location>
        <begin position="1"/>
        <end position="11"/>
    </location>
</feature>
<name>A0A1I8FZI4_9PLAT</name>
<dbReference type="AlphaFoldDB" id="A0A1I8FZI4"/>
<sequence length="346" mass="37809">QQHQKQTDQKRPGSRSQPDAPSSAAAAYRQRSEAVKFAALSDLPTGMANLLRPEREARFQEASEEVARLDSELREAAARERRTKRDRAVLEMRLRHELDEMDGGRGRRGGRTTTEATDNSAKFLALMDSDARQNRSVNRRSVGDPADSASDLSDPPQPVFQTECPSFDAKSAEASFAGGDDDSDGAASCDDTEALRHRKGHRNANGSGIAAVADAARAALTNGKDFVQRNISLASARADATVPMTAHDRARVANLLREDGDSNSSSSDSETELPIETDYELYRLRSSEAKQLAEIEARLQAMSPNRQSPVSQSGSPGDPHLAAAREARLMERRLEKIEDKLRQKPS</sequence>
<reference evidence="7" key="1">
    <citation type="submission" date="2016-11" db="UniProtKB">
        <authorList>
            <consortium name="WormBaseParasite"/>
        </authorList>
    </citation>
    <scope>IDENTIFICATION</scope>
</reference>
<keyword evidence="6" id="KW-1185">Reference proteome</keyword>
<dbReference type="InterPro" id="IPR026246">
    <property type="entry name" value="Fsip1"/>
</dbReference>
<feature type="region of interest" description="Disordered" evidence="5">
    <location>
        <begin position="256"/>
        <end position="277"/>
    </location>
</feature>
<feature type="compositionally biased region" description="Low complexity" evidence="5">
    <location>
        <begin position="144"/>
        <end position="154"/>
    </location>
</feature>
<evidence type="ECO:0000256" key="4">
    <source>
        <dbReference type="SAM" id="Coils"/>
    </source>
</evidence>
<keyword evidence="3 4" id="KW-0175">Coiled coil</keyword>
<evidence type="ECO:0000256" key="1">
    <source>
        <dbReference type="ARBA" id="ARBA00010495"/>
    </source>
</evidence>
<dbReference type="PANTHER" id="PTHR22012">
    <property type="entry name" value="FIBROUS SHEATH INTERACTING PROTEIN 1"/>
    <property type="match status" value="1"/>
</dbReference>
<evidence type="ECO:0000313" key="6">
    <source>
        <dbReference type="Proteomes" id="UP000095280"/>
    </source>
</evidence>
<evidence type="ECO:0000256" key="3">
    <source>
        <dbReference type="ARBA" id="ARBA00023054"/>
    </source>
</evidence>
<dbReference type="PANTHER" id="PTHR22012:SF2">
    <property type="entry name" value="FIBROUS SHEATH-INTERACTING PROTEIN 1"/>
    <property type="match status" value="1"/>
</dbReference>
<feature type="coiled-coil region" evidence="4">
    <location>
        <begin position="59"/>
        <end position="86"/>
    </location>
</feature>
<feature type="compositionally biased region" description="Polar residues" evidence="5">
    <location>
        <begin position="302"/>
        <end position="315"/>
    </location>
</feature>
<feature type="compositionally biased region" description="Low complexity" evidence="5">
    <location>
        <begin position="14"/>
        <end position="29"/>
    </location>
</feature>
<accession>A0A1I8FZI4</accession>
<protein>
    <recommendedName>
        <fullName evidence="2">Fibrous sheath-interacting protein 1</fullName>
    </recommendedName>
</protein>
<organism evidence="6 7">
    <name type="scientific">Macrostomum lignano</name>
    <dbReference type="NCBI Taxonomy" id="282301"/>
    <lineage>
        <taxon>Eukaryota</taxon>
        <taxon>Metazoa</taxon>
        <taxon>Spiralia</taxon>
        <taxon>Lophotrochozoa</taxon>
        <taxon>Platyhelminthes</taxon>
        <taxon>Rhabditophora</taxon>
        <taxon>Macrostomorpha</taxon>
        <taxon>Macrostomida</taxon>
        <taxon>Macrostomidae</taxon>
        <taxon>Macrostomum</taxon>
    </lineage>
</organism>
<proteinExistence type="inferred from homology"/>